<dbReference type="SUPFAM" id="SSF46894">
    <property type="entry name" value="C-terminal effector domain of the bipartite response regulators"/>
    <property type="match status" value="1"/>
</dbReference>
<organism evidence="3 4">
    <name type="scientific">Dactylosporangium cerinum</name>
    <dbReference type="NCBI Taxonomy" id="1434730"/>
    <lineage>
        <taxon>Bacteria</taxon>
        <taxon>Bacillati</taxon>
        <taxon>Actinomycetota</taxon>
        <taxon>Actinomycetes</taxon>
        <taxon>Micromonosporales</taxon>
        <taxon>Micromonosporaceae</taxon>
        <taxon>Dactylosporangium</taxon>
    </lineage>
</organism>
<protein>
    <submittedName>
        <fullName evidence="3">LuxR C-terminal-related transcriptional regulator</fullName>
    </submittedName>
</protein>
<evidence type="ECO:0000313" key="3">
    <source>
        <dbReference type="EMBL" id="MFC5005254.1"/>
    </source>
</evidence>
<name>A0ABV9WA60_9ACTN</name>
<dbReference type="InterPro" id="IPR036388">
    <property type="entry name" value="WH-like_DNA-bd_sf"/>
</dbReference>
<reference evidence="4" key="1">
    <citation type="journal article" date="2019" name="Int. J. Syst. Evol. Microbiol.">
        <title>The Global Catalogue of Microorganisms (GCM) 10K type strain sequencing project: providing services to taxonomists for standard genome sequencing and annotation.</title>
        <authorList>
            <consortium name="The Broad Institute Genomics Platform"/>
            <consortium name="The Broad Institute Genome Sequencing Center for Infectious Disease"/>
            <person name="Wu L."/>
            <person name="Ma J."/>
        </authorList>
    </citation>
    <scope>NUCLEOTIDE SEQUENCE [LARGE SCALE GENOMIC DNA]</scope>
    <source>
        <strain evidence="4">CGMCC 4.7152</strain>
    </source>
</reference>
<comment type="caution">
    <text evidence="3">The sequence shown here is derived from an EMBL/GenBank/DDBJ whole genome shotgun (WGS) entry which is preliminary data.</text>
</comment>
<dbReference type="InterPro" id="IPR051797">
    <property type="entry name" value="TrmB-like"/>
</dbReference>
<evidence type="ECO:0000256" key="1">
    <source>
        <dbReference type="SAM" id="Coils"/>
    </source>
</evidence>
<gene>
    <name evidence="3" type="ORF">ACFPIJ_46390</name>
</gene>
<dbReference type="Gene3D" id="1.10.10.10">
    <property type="entry name" value="Winged helix-like DNA-binding domain superfamily/Winged helix DNA-binding domain"/>
    <property type="match status" value="2"/>
</dbReference>
<keyword evidence="4" id="KW-1185">Reference proteome</keyword>
<dbReference type="InterPro" id="IPR000792">
    <property type="entry name" value="Tscrpt_reg_LuxR_C"/>
</dbReference>
<feature type="coiled-coil region" evidence="1">
    <location>
        <begin position="76"/>
        <end position="103"/>
    </location>
</feature>
<dbReference type="InterPro" id="IPR016032">
    <property type="entry name" value="Sig_transdc_resp-reg_C-effctor"/>
</dbReference>
<dbReference type="PROSITE" id="PS50043">
    <property type="entry name" value="HTH_LUXR_2"/>
    <property type="match status" value="1"/>
</dbReference>
<evidence type="ECO:0000259" key="2">
    <source>
        <dbReference type="PROSITE" id="PS50043"/>
    </source>
</evidence>
<dbReference type="Pfam" id="PF00196">
    <property type="entry name" value="GerE"/>
    <property type="match status" value="1"/>
</dbReference>
<accession>A0ABV9WA60</accession>
<proteinExistence type="predicted"/>
<dbReference type="SMART" id="SM00421">
    <property type="entry name" value="HTH_LUXR"/>
    <property type="match status" value="1"/>
</dbReference>
<sequence>MLELLGLSRVGEAVYRSMLANPRLDVGALAAETRLTERQVRTALDELADLALLSPVSGDGALRAVVSPEVGLAALLASAEEEAARKQRQIEQTRAAIAAIAAERSAGRSGNEIRRLDGVEAVRARMAELALTATRECMSMNAGAADRPDSRAASAPLNQQALERGVVIRAVCRESFRNDPETLAHAHWLVGLGGQMRTVPTLPMPMVIVDHRIAILPVNPHEAAEGAIEVDTPGVLAASCALFEHVWATGTPLGDAAAAGDDGCLPQERALLGIVADGHTDEHAARKLGVSLRTVRRMMSDLMERLSAQSRFQAGVNAAKRGWI</sequence>
<dbReference type="RefSeq" id="WP_380125901.1">
    <property type="nucleotide sequence ID" value="NZ_JBHSIU010000070.1"/>
</dbReference>
<dbReference type="EMBL" id="JBHSIU010000070">
    <property type="protein sequence ID" value="MFC5005254.1"/>
    <property type="molecule type" value="Genomic_DNA"/>
</dbReference>
<dbReference type="PANTHER" id="PTHR34293:SF1">
    <property type="entry name" value="HTH-TYPE TRANSCRIPTIONAL REGULATOR TRMBL2"/>
    <property type="match status" value="1"/>
</dbReference>
<dbReference type="PANTHER" id="PTHR34293">
    <property type="entry name" value="HTH-TYPE TRANSCRIPTIONAL REGULATOR TRMBL2"/>
    <property type="match status" value="1"/>
</dbReference>
<evidence type="ECO:0000313" key="4">
    <source>
        <dbReference type="Proteomes" id="UP001595912"/>
    </source>
</evidence>
<dbReference type="Proteomes" id="UP001595912">
    <property type="component" value="Unassembled WGS sequence"/>
</dbReference>
<feature type="domain" description="HTH luxR-type" evidence="2">
    <location>
        <begin position="258"/>
        <end position="322"/>
    </location>
</feature>
<keyword evidence="1" id="KW-0175">Coiled coil</keyword>